<sequence length="519" mass="56591">MLESTPQLVIICLDGVRPDIAHAFDVFAPPFPVPDTGPRRLRSVFPSSTATAHASFLTGTDSAGHGIVGNRFWNCENVAEIKQRADEPLAALHPYEFSTLTAKSWLRRLGASGVRSAAVHFPHTIDRAADDQAPAVFCLYAPTRRFRLAVPTPREDISETFTTAYFGEKATLLVRSAADIAALSVSIQSEHGKWDGDIEANTQQRIAFDVAAGRVSGHCSWRQISAETIEVTLSTAVLTMTFGGIELAWNPDDASTHPASAAPSYLASGTDDFFESPRADWIRDVALQVNRAARPDLLLVRFNQIDHAQEFLYWQACRGSAALRNTARDEIMATYGLVERCVAAIAEAIGPQADYMLFSDHGIETVDRHIGLNAVLRACGLEHDMTFQGDSHVAYLYADRELTSPELERLRSALIAADASVRILSADAMNKLRLPVCSPRLGKLAVLCGAHRKFTYGPSEEPTSDVRSASHGNVITDSDMDGMIRLFGPHALSVPVPEAIDSCTQTVEAILELRRHGSR</sequence>
<dbReference type="InterPro" id="IPR017850">
    <property type="entry name" value="Alkaline_phosphatase_core_sf"/>
</dbReference>
<accession>W5TG25</accession>
<keyword evidence="2" id="KW-1185">Reference proteome</keyword>
<dbReference type="Proteomes" id="UP000019150">
    <property type="component" value="Chromosome"/>
</dbReference>
<gene>
    <name evidence="1" type="ORF">NONO_c35180</name>
</gene>
<dbReference type="Gene3D" id="3.40.720.10">
    <property type="entry name" value="Alkaline Phosphatase, subunit A"/>
    <property type="match status" value="1"/>
</dbReference>
<protein>
    <submittedName>
        <fullName evidence="1">Type I phosphodiesterase/nucleotide pyrophosphatase family protein</fullName>
    </submittedName>
</protein>
<dbReference type="OrthoDB" id="9771966at2"/>
<name>W5TG25_9NOCA</name>
<dbReference type="InterPro" id="IPR002591">
    <property type="entry name" value="Phosphodiest/P_Trfase"/>
</dbReference>
<dbReference type="PATRIC" id="fig|1415166.3.peg.3607"/>
<proteinExistence type="predicted"/>
<dbReference type="STRING" id="1415166.NONO_c35180"/>
<reference evidence="1 2" key="1">
    <citation type="journal article" date="2014" name="Appl. Environ. Microbiol.">
        <title>Insights into the Microbial Degradation of Rubber and Gutta-Percha by Analysis of the Complete Genome of Nocardia nova SH22a.</title>
        <authorList>
            <person name="Luo Q."/>
            <person name="Hiessl S."/>
            <person name="Poehlein A."/>
            <person name="Daniel R."/>
            <person name="Steinbuchel A."/>
        </authorList>
    </citation>
    <scope>NUCLEOTIDE SEQUENCE [LARGE SCALE GENOMIC DNA]</scope>
    <source>
        <strain evidence="1">SH22a</strain>
    </source>
</reference>
<dbReference type="SUPFAM" id="SSF53649">
    <property type="entry name" value="Alkaline phosphatase-like"/>
    <property type="match status" value="1"/>
</dbReference>
<dbReference type="EMBL" id="CP006850">
    <property type="protein sequence ID" value="AHH18305.1"/>
    <property type="molecule type" value="Genomic_DNA"/>
</dbReference>
<evidence type="ECO:0000313" key="1">
    <source>
        <dbReference type="EMBL" id="AHH18305.1"/>
    </source>
</evidence>
<dbReference type="AlphaFoldDB" id="W5TG25"/>
<organism evidence="1 2">
    <name type="scientific">Nocardia nova SH22a</name>
    <dbReference type="NCBI Taxonomy" id="1415166"/>
    <lineage>
        <taxon>Bacteria</taxon>
        <taxon>Bacillati</taxon>
        <taxon>Actinomycetota</taxon>
        <taxon>Actinomycetes</taxon>
        <taxon>Mycobacteriales</taxon>
        <taxon>Nocardiaceae</taxon>
        <taxon>Nocardia</taxon>
    </lineage>
</organism>
<dbReference type="Pfam" id="PF01663">
    <property type="entry name" value="Phosphodiest"/>
    <property type="match status" value="1"/>
</dbReference>
<dbReference type="RefSeq" id="WP_158436252.1">
    <property type="nucleotide sequence ID" value="NZ_CP006850.1"/>
</dbReference>
<dbReference type="eggNOG" id="COG1524">
    <property type="taxonomic scope" value="Bacteria"/>
</dbReference>
<dbReference type="KEGG" id="nno:NONO_c35180"/>
<evidence type="ECO:0000313" key="2">
    <source>
        <dbReference type="Proteomes" id="UP000019150"/>
    </source>
</evidence>
<dbReference type="HOGENOM" id="CLU_533859_0_0_11"/>